<evidence type="ECO:0000313" key="5">
    <source>
        <dbReference type="Proteomes" id="UP001524586"/>
    </source>
</evidence>
<evidence type="ECO:0000313" key="4">
    <source>
        <dbReference type="EMBL" id="MCQ8130155.1"/>
    </source>
</evidence>
<dbReference type="Pfam" id="PF00589">
    <property type="entry name" value="Phage_integrase"/>
    <property type="match status" value="1"/>
</dbReference>
<reference evidence="4 5" key="1">
    <citation type="submission" date="2022-07" db="EMBL/GenBank/DDBJ databases">
        <title>Methylomonas rivi sp. nov., Methylomonas rosea sp. nov., Methylomonas aureus sp. nov. and Methylomonas subterranea sp. nov., four novel methanotrophs isolated from a freshwater creek and the deep terrestrial subsurface.</title>
        <authorList>
            <person name="Abin C."/>
            <person name="Sankaranarayanan K."/>
            <person name="Garner C."/>
            <person name="Sindelar R."/>
            <person name="Kotary K."/>
            <person name="Garner R."/>
            <person name="Barclay S."/>
            <person name="Lawson P."/>
            <person name="Krumholz L."/>
        </authorList>
    </citation>
    <scope>NUCLEOTIDE SEQUENCE [LARGE SCALE GENOMIC DNA]</scope>
    <source>
        <strain evidence="4 5">WSC-6</strain>
    </source>
</reference>
<dbReference type="InterPro" id="IPR011010">
    <property type="entry name" value="DNA_brk_join_enz"/>
</dbReference>
<dbReference type="PANTHER" id="PTHR30349:SF93">
    <property type="entry name" value="FELS-2 PROPHAGE PROTEIN"/>
    <property type="match status" value="1"/>
</dbReference>
<protein>
    <submittedName>
        <fullName evidence="4">Tyrosine-type recombinase/integrase</fullName>
    </submittedName>
</protein>
<dbReference type="EMBL" id="JANIBK010000130">
    <property type="protein sequence ID" value="MCQ8130155.1"/>
    <property type="molecule type" value="Genomic_DNA"/>
</dbReference>
<comment type="caution">
    <text evidence="4">The sequence shown here is derived from an EMBL/GenBank/DDBJ whole genome shotgun (WGS) entry which is preliminary data.</text>
</comment>
<sequence>MIKKHDGKWLVDIQPGGRGHRRFRKSFDTKVEAQRYELMIQSRVSENSDYSTPKKDLRKLSEFVQLWYDSTGQFLNSGNDTYQRLIQATAKMGNPVMAVFKPVFFIEYRGQRISDGVKPATINRELQTFKAVFNELIRSSQFEGKNPFVSIRLIRISQPKTVFLSVDEIAKLFSYLAKSDSDAYLIAWVCLATGARWGEAQSLVLSDLSNGMVHYHETKSKKSRSVPVTDDLYKRLHDRLSNGAFSDAYSTFTRRLYESGINLPEGQRTHVLRHTFASHYMMNGGNILALQKILGHSSLNMTMKYSHLAPDYLREILKINPALTLCCQR</sequence>
<gene>
    <name evidence="4" type="ORF">NP596_16980</name>
</gene>
<organism evidence="4 5">
    <name type="scientific">Methylomonas rivi</name>
    <dbReference type="NCBI Taxonomy" id="2952226"/>
    <lineage>
        <taxon>Bacteria</taxon>
        <taxon>Pseudomonadati</taxon>
        <taxon>Pseudomonadota</taxon>
        <taxon>Gammaproteobacteria</taxon>
        <taxon>Methylococcales</taxon>
        <taxon>Methylococcaceae</taxon>
        <taxon>Methylomonas</taxon>
    </lineage>
</organism>
<proteinExistence type="predicted"/>
<keyword evidence="2" id="KW-0233">DNA recombination</keyword>
<dbReference type="PANTHER" id="PTHR30349">
    <property type="entry name" value="PHAGE INTEGRASE-RELATED"/>
    <property type="match status" value="1"/>
</dbReference>
<dbReference type="CDD" id="cd00796">
    <property type="entry name" value="INT_Rci_Hp1_C"/>
    <property type="match status" value="1"/>
</dbReference>
<accession>A0ABT1U8J0</accession>
<dbReference type="Pfam" id="PF24624">
    <property type="entry name" value="Int_N"/>
    <property type="match status" value="1"/>
</dbReference>
<dbReference type="InterPro" id="IPR002104">
    <property type="entry name" value="Integrase_catalytic"/>
</dbReference>
<dbReference type="InterPro" id="IPR057084">
    <property type="entry name" value="Int_N"/>
</dbReference>
<evidence type="ECO:0000256" key="1">
    <source>
        <dbReference type="ARBA" id="ARBA00022908"/>
    </source>
</evidence>
<feature type="domain" description="Tyr recombinase" evidence="3">
    <location>
        <begin position="159"/>
        <end position="318"/>
    </location>
</feature>
<keyword evidence="5" id="KW-1185">Reference proteome</keyword>
<name>A0ABT1U8J0_9GAMM</name>
<keyword evidence="1" id="KW-0229">DNA integration</keyword>
<dbReference type="Gene3D" id="1.10.443.10">
    <property type="entry name" value="Intergrase catalytic core"/>
    <property type="match status" value="1"/>
</dbReference>
<dbReference type="RefSeq" id="WP_256616580.1">
    <property type="nucleotide sequence ID" value="NZ_JANIBK010000130.1"/>
</dbReference>
<evidence type="ECO:0000259" key="3">
    <source>
        <dbReference type="PROSITE" id="PS51898"/>
    </source>
</evidence>
<dbReference type="PROSITE" id="PS51898">
    <property type="entry name" value="TYR_RECOMBINASE"/>
    <property type="match status" value="1"/>
</dbReference>
<dbReference type="SUPFAM" id="SSF56349">
    <property type="entry name" value="DNA breaking-rejoining enzymes"/>
    <property type="match status" value="1"/>
</dbReference>
<dbReference type="InterPro" id="IPR050090">
    <property type="entry name" value="Tyrosine_recombinase_XerCD"/>
</dbReference>
<dbReference type="Proteomes" id="UP001524586">
    <property type="component" value="Unassembled WGS sequence"/>
</dbReference>
<evidence type="ECO:0000256" key="2">
    <source>
        <dbReference type="ARBA" id="ARBA00023172"/>
    </source>
</evidence>
<dbReference type="InterPro" id="IPR013762">
    <property type="entry name" value="Integrase-like_cat_sf"/>
</dbReference>